<dbReference type="InterPro" id="IPR029039">
    <property type="entry name" value="Flavoprotein-like_sf"/>
</dbReference>
<gene>
    <name evidence="1" type="ORF">JCM21531_550</name>
</gene>
<keyword evidence="2" id="KW-1185">Reference proteome</keyword>
<proteinExistence type="predicted"/>
<reference evidence="1" key="1">
    <citation type="journal article" date="2014" name="Genome Announc.">
        <title>Draft Genome Sequence of Clostridium straminisolvens Strain JCM 21531T, Isolated from a Cellulose-Degrading Bacterial Community.</title>
        <authorList>
            <person name="Yuki M."/>
            <person name="Oshima K."/>
            <person name="Suda W."/>
            <person name="Sakamoto M."/>
            <person name="Kitamura K."/>
            <person name="Iida T."/>
            <person name="Hattori M."/>
            <person name="Ohkuma M."/>
        </authorList>
    </citation>
    <scope>NUCLEOTIDE SEQUENCE [LARGE SCALE GENOMIC DNA]</scope>
    <source>
        <strain evidence="1">JCM 21531</strain>
    </source>
</reference>
<dbReference type="AlphaFoldDB" id="W4V393"/>
<evidence type="ECO:0000313" key="1">
    <source>
        <dbReference type="EMBL" id="GAE87199.1"/>
    </source>
</evidence>
<protein>
    <submittedName>
        <fullName evidence="1">Iron-sulfur flavoprotein</fullName>
    </submittedName>
</protein>
<dbReference type="EMBL" id="BAVR01000004">
    <property type="protein sequence ID" value="GAE87199.1"/>
    <property type="molecule type" value="Genomic_DNA"/>
</dbReference>
<dbReference type="Proteomes" id="UP000019109">
    <property type="component" value="Unassembled WGS sequence"/>
</dbReference>
<evidence type="ECO:0000313" key="2">
    <source>
        <dbReference type="Proteomes" id="UP000019109"/>
    </source>
</evidence>
<sequence length="117" mass="13381">MFTKRAVILMNSIGASNREAQKDIATSLQWLGISDVRCLGFGLIEGVNWKELSDKRKNKINRKVINLAEKYVSFKPGHMGLKVRVLFNICKMIHKGLLKKEETPSADNQHWIDNGWI</sequence>
<accession>W4V393</accession>
<dbReference type="STRING" id="1294263.JCM21531_550"/>
<dbReference type="Gene3D" id="3.40.50.360">
    <property type="match status" value="1"/>
</dbReference>
<organism evidence="1 2">
    <name type="scientific">Acetivibrio straminisolvens JCM 21531</name>
    <dbReference type="NCBI Taxonomy" id="1294263"/>
    <lineage>
        <taxon>Bacteria</taxon>
        <taxon>Bacillati</taxon>
        <taxon>Bacillota</taxon>
        <taxon>Clostridia</taxon>
        <taxon>Eubacteriales</taxon>
        <taxon>Oscillospiraceae</taxon>
        <taxon>Acetivibrio</taxon>
    </lineage>
</organism>
<comment type="caution">
    <text evidence="1">The sequence shown here is derived from an EMBL/GenBank/DDBJ whole genome shotgun (WGS) entry which is preliminary data.</text>
</comment>
<name>W4V393_9FIRM</name>